<name>D6SUZ8_9BACT</name>
<dbReference type="EMBL" id="ACJN02000005">
    <property type="protein sequence ID" value="EFI32754.1"/>
    <property type="molecule type" value="Genomic_DNA"/>
</dbReference>
<dbReference type="GO" id="GO:1990238">
    <property type="term" value="F:double-stranded DNA endonuclease activity"/>
    <property type="evidence" value="ECO:0007669"/>
    <property type="project" value="TreeGrafter"/>
</dbReference>
<evidence type="ECO:0000259" key="2">
    <source>
        <dbReference type="Pfam" id="PF04754"/>
    </source>
</evidence>
<organism evidence="3 4">
    <name type="scientific">Desulfonatronospira thiodismutans ASO3-1</name>
    <dbReference type="NCBI Taxonomy" id="555779"/>
    <lineage>
        <taxon>Bacteria</taxon>
        <taxon>Pseudomonadati</taxon>
        <taxon>Thermodesulfobacteriota</taxon>
        <taxon>Desulfovibrionia</taxon>
        <taxon>Desulfovibrionales</taxon>
        <taxon>Desulfonatronovibrionaceae</taxon>
        <taxon>Desulfonatronospira</taxon>
    </lineage>
</organism>
<reference evidence="3" key="1">
    <citation type="submission" date="2010-05" db="EMBL/GenBank/DDBJ databases">
        <title>The draft genome of Desulfonatronospira thiodismutans ASO3-1.</title>
        <authorList>
            <consortium name="US DOE Joint Genome Institute (JGI-PGF)"/>
            <person name="Lucas S."/>
            <person name="Copeland A."/>
            <person name="Lapidus A."/>
            <person name="Cheng J.-F."/>
            <person name="Bruce D."/>
            <person name="Goodwin L."/>
            <person name="Pitluck S."/>
            <person name="Chertkov O."/>
            <person name="Brettin T."/>
            <person name="Detter J.C."/>
            <person name="Han C."/>
            <person name="Land M.L."/>
            <person name="Hauser L."/>
            <person name="Kyrpides N."/>
            <person name="Mikhailova N."/>
            <person name="Muyzer G."/>
            <person name="Woyke T."/>
        </authorList>
    </citation>
    <scope>NUCLEOTIDE SEQUENCE [LARGE SCALE GENOMIC DNA]</scope>
    <source>
        <strain evidence="3">ASO3-1</strain>
    </source>
</reference>
<feature type="domain" description="Transposase (putative) YhgA-like" evidence="2">
    <location>
        <begin position="31"/>
        <end position="224"/>
    </location>
</feature>
<dbReference type="AlphaFoldDB" id="D6SUZ8"/>
<protein>
    <submittedName>
        <fullName evidence="3">Transposase YhgA family protein</fullName>
    </submittedName>
</protein>
<dbReference type="InterPro" id="IPR006842">
    <property type="entry name" value="Transposase_31"/>
</dbReference>
<proteinExistence type="inferred from homology"/>
<accession>D6SUZ8</accession>
<evidence type="ECO:0000256" key="1">
    <source>
        <dbReference type="ARBA" id="ARBA00009787"/>
    </source>
</evidence>
<dbReference type="PANTHER" id="PTHR34611">
    <property type="match status" value="1"/>
</dbReference>
<dbReference type="eggNOG" id="COG5464">
    <property type="taxonomic scope" value="Bacteria"/>
</dbReference>
<sequence>MVLFPWHLKFPLAYLKTMPYSPFMSDTSKYHDHTFRAILGREPVARDFVRYHLPEEITRDMNLDTVKVSSRSYVSDNLKESMTDIVITLELITGEPAEIYILVEHKSDLDAWTKIQLFKYMNEVWQSFIQKKTGTLPIIVPLVFYHGTARWNYSLEFSDLFNLPSEHYRKYIPKFEHLLHEVPVINKKKVKSSITLEVFHLVLEYIFYPEKRDQIYEALELLFKGLDAKEAHEIFAILIKYLLIATDETPEEAEEKVKHLPKGGETVRTTAEVLEERGYNKAIKEKPVWEKQAELKNAHETLIDIATEAYGPLPGMVHEKIKSIQSLENLRALNRKVLRTQSLEEFTELVNRAAQN</sequence>
<keyword evidence="4" id="KW-1185">Reference proteome</keyword>
<dbReference type="InterPro" id="IPR051699">
    <property type="entry name" value="Rpn/YhgA-like_nuclease"/>
</dbReference>
<dbReference type="NCBIfam" id="TIGR01784">
    <property type="entry name" value="T_den_put_tspse"/>
    <property type="match status" value="1"/>
</dbReference>
<comment type="caution">
    <text evidence="3">The sequence shown here is derived from an EMBL/GenBank/DDBJ whole genome shotgun (WGS) entry which is preliminary data.</text>
</comment>
<dbReference type="PANTHER" id="PTHR34611:SF2">
    <property type="entry name" value="INACTIVE RECOMBINATION-PROMOTING NUCLEASE-LIKE PROTEIN RPNE-RELATED"/>
    <property type="match status" value="1"/>
</dbReference>
<dbReference type="Proteomes" id="UP000005496">
    <property type="component" value="Unassembled WGS sequence"/>
</dbReference>
<gene>
    <name evidence="3" type="ORF">Dthio_PD0043</name>
</gene>
<evidence type="ECO:0000313" key="4">
    <source>
        <dbReference type="Proteomes" id="UP000005496"/>
    </source>
</evidence>
<evidence type="ECO:0000313" key="3">
    <source>
        <dbReference type="EMBL" id="EFI32754.1"/>
    </source>
</evidence>
<dbReference type="InterPro" id="IPR010106">
    <property type="entry name" value="RpnA"/>
</dbReference>
<dbReference type="Pfam" id="PF04754">
    <property type="entry name" value="Transposase_31"/>
    <property type="match status" value="1"/>
</dbReference>
<dbReference type="GO" id="GO:0006310">
    <property type="term" value="P:DNA recombination"/>
    <property type="evidence" value="ECO:0007669"/>
    <property type="project" value="TreeGrafter"/>
</dbReference>
<comment type="similarity">
    <text evidence="1">Belongs to the Rpn/YhgA-like nuclease family.</text>
</comment>